<proteinExistence type="predicted"/>
<evidence type="ECO:0000256" key="1">
    <source>
        <dbReference type="SAM" id="MobiDB-lite"/>
    </source>
</evidence>
<evidence type="ECO:0000256" key="2">
    <source>
        <dbReference type="SAM" id="SignalP"/>
    </source>
</evidence>
<keyword evidence="4" id="KW-1185">Reference proteome</keyword>
<name>A0ABS0NJR7_9ACTN</name>
<feature type="chain" id="PRO_5046581304" description="L,D-transpeptidase" evidence="2">
    <location>
        <begin position="20"/>
        <end position="185"/>
    </location>
</feature>
<dbReference type="EMBL" id="JACYXC010000001">
    <property type="protein sequence ID" value="MBH5335344.1"/>
    <property type="molecule type" value="Genomic_DNA"/>
</dbReference>
<reference evidence="3 4" key="1">
    <citation type="submission" date="2020-09" db="EMBL/GenBank/DDBJ databases">
        <title>Biosynthesis of the nuclear factor of activated T cells inhibitor NFAT-133 and its congeners in Streptomyces pactum.</title>
        <authorList>
            <person name="Zhou W."/>
            <person name="Posri P."/>
            <person name="Abugrain M.E."/>
            <person name="Weisberg A.J."/>
            <person name="Chang J.H."/>
            <person name="Mahmud T."/>
        </authorList>
    </citation>
    <scope>NUCLEOTIDE SEQUENCE [LARGE SCALE GENOMIC DNA]</scope>
    <source>
        <strain evidence="3 4">ATCC 27456</strain>
    </source>
</reference>
<organism evidence="3 4">
    <name type="scientific">Streptomyces pactum</name>
    <dbReference type="NCBI Taxonomy" id="68249"/>
    <lineage>
        <taxon>Bacteria</taxon>
        <taxon>Bacillati</taxon>
        <taxon>Actinomycetota</taxon>
        <taxon>Actinomycetes</taxon>
        <taxon>Kitasatosporales</taxon>
        <taxon>Streptomycetaceae</taxon>
        <taxon>Streptomyces</taxon>
    </lineage>
</organism>
<evidence type="ECO:0000313" key="4">
    <source>
        <dbReference type="Proteomes" id="UP000807371"/>
    </source>
</evidence>
<comment type="caution">
    <text evidence="3">The sequence shown here is derived from an EMBL/GenBank/DDBJ whole genome shotgun (WGS) entry which is preliminary data.</text>
</comment>
<dbReference type="Proteomes" id="UP000807371">
    <property type="component" value="Unassembled WGS sequence"/>
</dbReference>
<evidence type="ECO:0008006" key="5">
    <source>
        <dbReference type="Google" id="ProtNLM"/>
    </source>
</evidence>
<evidence type="ECO:0000313" key="3">
    <source>
        <dbReference type="EMBL" id="MBH5335344.1"/>
    </source>
</evidence>
<feature type="region of interest" description="Disordered" evidence="1">
    <location>
        <begin position="33"/>
        <end position="70"/>
    </location>
</feature>
<keyword evidence="2" id="KW-0732">Signal</keyword>
<dbReference type="RefSeq" id="WP_197988915.1">
    <property type="nucleotide sequence ID" value="NZ_JACYXC010000001.1"/>
</dbReference>
<sequence>MARSSAGPAVAGLTAGALAIVGFLAFQASATAPDHPTQARGDSHSSAPGNGGKKKSPSSTKVPADSGTGRRVVYQLESRRVWLVGADERTIRTYPVAPSSVDPDPGAYAVTSRNMSLVGSDGVQVEHVIVFHQEDGIVFGFSAALDGSLPNPKARKKTGAVRQTRPDGKALWDFALIDTKVVVVR</sequence>
<protein>
    <recommendedName>
        <fullName evidence="5">L,D-transpeptidase</fullName>
    </recommendedName>
</protein>
<gene>
    <name evidence="3" type="ORF">IHE55_11280</name>
</gene>
<accession>A0ABS0NJR7</accession>
<feature type="signal peptide" evidence="2">
    <location>
        <begin position="1"/>
        <end position="19"/>
    </location>
</feature>